<keyword evidence="3" id="KW-1185">Reference proteome</keyword>
<sequence>MTTGTDELIAPPSSRQSSTVPFVSFPETDATYDSSPQTMSDWQGTYHQDLENDLRKTIDQLNAMILGRQTELQKEWKANLLKESEHQTAIRRVAEEFETHPQSSNPPSFIDVKKRKDCADAQDRRTEELIRDIELKRKEKQKALELYKQRRMI</sequence>
<evidence type="ECO:0000256" key="1">
    <source>
        <dbReference type="SAM" id="MobiDB-lite"/>
    </source>
</evidence>
<feature type="region of interest" description="Disordered" evidence="1">
    <location>
        <begin position="1"/>
        <end position="39"/>
    </location>
</feature>
<evidence type="ECO:0000313" key="2">
    <source>
        <dbReference type="EMBL" id="KAF6238822.1"/>
    </source>
</evidence>
<dbReference type="AlphaFoldDB" id="A0A8H6G1P9"/>
<dbReference type="Proteomes" id="UP000578531">
    <property type="component" value="Unassembled WGS sequence"/>
</dbReference>
<proteinExistence type="predicted"/>
<protein>
    <submittedName>
        <fullName evidence="2">Uncharacterized protein</fullName>
    </submittedName>
</protein>
<accession>A0A8H6G1P9</accession>
<dbReference type="GeneID" id="59284997"/>
<name>A0A8H6G1P9_9LECA</name>
<feature type="region of interest" description="Disordered" evidence="1">
    <location>
        <begin position="96"/>
        <end position="116"/>
    </location>
</feature>
<reference evidence="2 3" key="1">
    <citation type="journal article" date="2020" name="Genomics">
        <title>Complete, high-quality genomes from long-read metagenomic sequencing of two wolf lichen thalli reveals enigmatic genome architecture.</title>
        <authorList>
            <person name="McKenzie S.K."/>
            <person name="Walston R.F."/>
            <person name="Allen J.L."/>
        </authorList>
    </citation>
    <scope>NUCLEOTIDE SEQUENCE [LARGE SCALE GENOMIC DNA]</scope>
    <source>
        <strain evidence="2">WasteWater2</strain>
    </source>
</reference>
<organism evidence="2 3">
    <name type="scientific">Letharia columbiana</name>
    <dbReference type="NCBI Taxonomy" id="112416"/>
    <lineage>
        <taxon>Eukaryota</taxon>
        <taxon>Fungi</taxon>
        <taxon>Dikarya</taxon>
        <taxon>Ascomycota</taxon>
        <taxon>Pezizomycotina</taxon>
        <taxon>Lecanoromycetes</taxon>
        <taxon>OSLEUM clade</taxon>
        <taxon>Lecanoromycetidae</taxon>
        <taxon>Lecanorales</taxon>
        <taxon>Lecanorineae</taxon>
        <taxon>Parmeliaceae</taxon>
        <taxon>Letharia</taxon>
    </lineage>
</organism>
<gene>
    <name evidence="2" type="ORF">HO173_003329</name>
</gene>
<dbReference type="EMBL" id="JACCJC010000008">
    <property type="protein sequence ID" value="KAF6238822.1"/>
    <property type="molecule type" value="Genomic_DNA"/>
</dbReference>
<evidence type="ECO:0000313" key="3">
    <source>
        <dbReference type="Proteomes" id="UP000578531"/>
    </source>
</evidence>
<comment type="caution">
    <text evidence="2">The sequence shown here is derived from an EMBL/GenBank/DDBJ whole genome shotgun (WGS) entry which is preliminary data.</text>
</comment>
<dbReference type="RefSeq" id="XP_037168121.1">
    <property type="nucleotide sequence ID" value="XM_037305256.1"/>
</dbReference>